<organism evidence="3 4">
    <name type="scientific">Saccharopolyspora oryzae</name>
    <dbReference type="NCBI Taxonomy" id="2997343"/>
    <lineage>
        <taxon>Bacteria</taxon>
        <taxon>Bacillati</taxon>
        <taxon>Actinomycetota</taxon>
        <taxon>Actinomycetes</taxon>
        <taxon>Pseudonocardiales</taxon>
        <taxon>Pseudonocardiaceae</taxon>
        <taxon>Saccharopolyspora</taxon>
    </lineage>
</organism>
<evidence type="ECO:0000256" key="1">
    <source>
        <dbReference type="SAM" id="MobiDB-lite"/>
    </source>
</evidence>
<evidence type="ECO:0000313" key="4">
    <source>
        <dbReference type="Proteomes" id="UP001210380"/>
    </source>
</evidence>
<accession>A0ABT4V301</accession>
<dbReference type="Proteomes" id="UP001210380">
    <property type="component" value="Unassembled WGS sequence"/>
</dbReference>
<comment type="caution">
    <text evidence="3">The sequence shown here is derived from an EMBL/GenBank/DDBJ whole genome shotgun (WGS) entry which is preliminary data.</text>
</comment>
<reference evidence="3 4" key="1">
    <citation type="submission" date="2022-11" db="EMBL/GenBank/DDBJ databases">
        <title>Draft genome sequence of Saccharopolyspora sp. WRP15-2 isolated from rhizosphere soils of wild rice in Thailand.</title>
        <authorList>
            <person name="Duangmal K."/>
            <person name="Kammanee S."/>
            <person name="Muangham S."/>
        </authorList>
    </citation>
    <scope>NUCLEOTIDE SEQUENCE [LARGE SCALE GENOMIC DNA]</scope>
    <source>
        <strain evidence="3 4">WRP15-2</strain>
    </source>
</reference>
<dbReference type="Gene3D" id="3.90.175.10">
    <property type="entry name" value="Diphtheria Toxin, domain 1"/>
    <property type="match status" value="1"/>
</dbReference>
<feature type="region of interest" description="Disordered" evidence="1">
    <location>
        <begin position="1"/>
        <end position="32"/>
    </location>
</feature>
<protein>
    <recommendedName>
        <fullName evidence="2">Diphtheria toxin catalytic domain-containing protein</fullName>
    </recommendedName>
</protein>
<feature type="domain" description="Diphtheria toxin catalytic" evidence="2">
    <location>
        <begin position="1"/>
        <end position="69"/>
    </location>
</feature>
<dbReference type="SUPFAM" id="SSF56399">
    <property type="entry name" value="ADP-ribosylation"/>
    <property type="match status" value="1"/>
</dbReference>
<name>A0ABT4V301_9PSEU</name>
<sequence>MTKLEGYHGVKPEGYQSVMDNGVQRPDGRAGNSADDWKAWYLTDDQTSAADYSYNSTAPGAVIKYETPGPVTVHDVPPALVDNNGPGGITDPAHMAAMKQHFGIGDQPLMDGLAQNNGVIKTSDGPDNPSEFIVPWENAAGGKYSVAGYPNLMGDLKPKPSSDNGLHGKI</sequence>
<dbReference type="EMBL" id="JAQGLA010000033">
    <property type="protein sequence ID" value="MDA3627774.1"/>
    <property type="molecule type" value="Genomic_DNA"/>
</dbReference>
<proteinExistence type="predicted"/>
<gene>
    <name evidence="3" type="ORF">OU415_20220</name>
</gene>
<evidence type="ECO:0000259" key="2">
    <source>
        <dbReference type="Pfam" id="PF02763"/>
    </source>
</evidence>
<keyword evidence="4" id="KW-1185">Reference proteome</keyword>
<evidence type="ECO:0000313" key="3">
    <source>
        <dbReference type="EMBL" id="MDA3627774.1"/>
    </source>
</evidence>
<dbReference type="InterPro" id="IPR022406">
    <property type="entry name" value="Diphtheria_toxin_catalytic_dom"/>
</dbReference>
<dbReference type="Pfam" id="PF02763">
    <property type="entry name" value="Diphtheria_C"/>
    <property type="match status" value="1"/>
</dbReference>
<feature type="compositionally biased region" description="Basic and acidic residues" evidence="1">
    <location>
        <begin position="1"/>
        <end position="11"/>
    </location>
</feature>